<comment type="caution">
    <text evidence="2">The sequence shown here is derived from an EMBL/GenBank/DDBJ whole genome shotgun (WGS) entry which is preliminary data.</text>
</comment>
<evidence type="ECO:0000313" key="3">
    <source>
        <dbReference type="Proteomes" id="UP000289220"/>
    </source>
</evidence>
<dbReference type="RefSeq" id="WP_154725820.1">
    <property type="nucleotide sequence ID" value="NZ_UXHF01000017.1"/>
</dbReference>
<accession>A0A7Z8Y214</accession>
<dbReference type="EMBL" id="UXHF01000017">
    <property type="protein sequence ID" value="VDC49377.1"/>
    <property type="molecule type" value="Genomic_DNA"/>
</dbReference>
<reference evidence="2 3" key="1">
    <citation type="submission" date="2018-11" db="EMBL/GenBank/DDBJ databases">
        <authorList>
            <person name="Peiro R."/>
            <person name="Begona"/>
            <person name="Cbmso G."/>
            <person name="Lopez M."/>
            <person name="Gonzalez S."/>
            <person name="Sacristan E."/>
            <person name="Castillo E."/>
        </authorList>
    </citation>
    <scope>NUCLEOTIDE SEQUENCE [LARGE SCALE GENOMIC DNA]</scope>
    <source>
        <strain evidence="2">Brev_genome</strain>
    </source>
</reference>
<sequence length="136" mass="14887">MSLFRIVYVSDAVGDAGVGLLPLIDIIGASDRNNRRDHVTGVLMRHDGRFFQAIEGARVDLDRLMGRLRADRRHTNIRILAELVIDQRLFPGWAMAQTDASPGLERLLAEGLDHPSVSASADRIVSEASRSLAAVS</sequence>
<dbReference type="InterPro" id="IPR007024">
    <property type="entry name" value="BLUF_domain"/>
</dbReference>
<dbReference type="Pfam" id="PF04940">
    <property type="entry name" value="BLUF"/>
    <property type="match status" value="1"/>
</dbReference>
<proteinExistence type="predicted"/>
<dbReference type="GO" id="GO:0071949">
    <property type="term" value="F:FAD binding"/>
    <property type="evidence" value="ECO:0007669"/>
    <property type="project" value="InterPro"/>
</dbReference>
<feature type="domain" description="BLUF" evidence="1">
    <location>
        <begin position="3"/>
        <end position="96"/>
    </location>
</feature>
<dbReference type="SMART" id="SM01034">
    <property type="entry name" value="BLUF"/>
    <property type="match status" value="1"/>
</dbReference>
<dbReference type="Gene3D" id="3.30.70.100">
    <property type="match status" value="1"/>
</dbReference>
<dbReference type="AlphaFoldDB" id="A0A7Z8Y214"/>
<gene>
    <name evidence="2" type="ORF">BREV_BREV_01184</name>
</gene>
<protein>
    <recommendedName>
        <fullName evidence="1">BLUF domain-containing protein</fullName>
    </recommendedName>
</protein>
<dbReference type="SUPFAM" id="SSF54975">
    <property type="entry name" value="Acylphosphatase/BLUF domain-like"/>
    <property type="match status" value="1"/>
</dbReference>
<keyword evidence="3" id="KW-1185">Reference proteome</keyword>
<organism evidence="2 3">
    <name type="scientific">Brevundimonas mediterranea</name>
    <dbReference type="NCBI Taxonomy" id="74329"/>
    <lineage>
        <taxon>Bacteria</taxon>
        <taxon>Pseudomonadati</taxon>
        <taxon>Pseudomonadota</taxon>
        <taxon>Alphaproteobacteria</taxon>
        <taxon>Caulobacterales</taxon>
        <taxon>Caulobacteraceae</taxon>
        <taxon>Brevundimonas</taxon>
    </lineage>
</organism>
<dbReference type="GO" id="GO:0009882">
    <property type="term" value="F:blue light photoreceptor activity"/>
    <property type="evidence" value="ECO:0007669"/>
    <property type="project" value="InterPro"/>
</dbReference>
<dbReference type="InterPro" id="IPR036046">
    <property type="entry name" value="Acylphosphatase-like_dom_sf"/>
</dbReference>
<dbReference type="Proteomes" id="UP000289220">
    <property type="component" value="Unassembled WGS sequence"/>
</dbReference>
<evidence type="ECO:0000259" key="1">
    <source>
        <dbReference type="PROSITE" id="PS50925"/>
    </source>
</evidence>
<evidence type="ECO:0000313" key="2">
    <source>
        <dbReference type="EMBL" id="VDC49377.1"/>
    </source>
</evidence>
<name>A0A7Z8Y214_9CAUL</name>
<dbReference type="PROSITE" id="PS50925">
    <property type="entry name" value="BLUF"/>
    <property type="match status" value="1"/>
</dbReference>